<feature type="compositionally biased region" description="Polar residues" evidence="12">
    <location>
        <begin position="483"/>
        <end position="495"/>
    </location>
</feature>
<comment type="catalytic activity">
    <reaction evidence="11">
        <text>L-seryl-[protein] + ATP = O-phospho-L-seryl-[protein] + ADP + H(+)</text>
        <dbReference type="Rhea" id="RHEA:17989"/>
        <dbReference type="Rhea" id="RHEA-COMP:9863"/>
        <dbReference type="Rhea" id="RHEA-COMP:11604"/>
        <dbReference type="ChEBI" id="CHEBI:15378"/>
        <dbReference type="ChEBI" id="CHEBI:29999"/>
        <dbReference type="ChEBI" id="CHEBI:30616"/>
        <dbReference type="ChEBI" id="CHEBI:83421"/>
        <dbReference type="ChEBI" id="CHEBI:456216"/>
        <dbReference type="EC" id="2.7.11.1"/>
    </reaction>
</comment>
<keyword evidence="7" id="KW-0547">Nucleotide-binding</keyword>
<evidence type="ECO:0000256" key="2">
    <source>
        <dbReference type="ARBA" id="ARBA00012513"/>
    </source>
</evidence>
<evidence type="ECO:0000256" key="3">
    <source>
        <dbReference type="ARBA" id="ARBA00022490"/>
    </source>
</evidence>
<evidence type="ECO:0000256" key="10">
    <source>
        <dbReference type="ARBA" id="ARBA00047899"/>
    </source>
</evidence>
<gene>
    <name evidence="14" type="ORF">OEA41_007411</name>
</gene>
<dbReference type="Proteomes" id="UP001276659">
    <property type="component" value="Unassembled WGS sequence"/>
</dbReference>
<feature type="region of interest" description="Disordered" evidence="12">
    <location>
        <begin position="68"/>
        <end position="141"/>
    </location>
</feature>
<reference evidence="14" key="1">
    <citation type="submission" date="2022-11" db="EMBL/GenBank/DDBJ databases">
        <title>Chromosomal genome sequence assembly and mating type (MAT) locus characterization of the leprose asexual lichenized fungus Lepraria neglecta (Nyl.) Erichsen.</title>
        <authorList>
            <person name="Allen J.L."/>
            <person name="Pfeffer B."/>
        </authorList>
    </citation>
    <scope>NUCLEOTIDE SEQUENCE</scope>
    <source>
        <strain evidence="14">Allen 5258</strain>
    </source>
</reference>
<dbReference type="PROSITE" id="PS50011">
    <property type="entry name" value="PROTEIN_KINASE_DOM"/>
    <property type="match status" value="1"/>
</dbReference>
<comment type="caution">
    <text evidence="14">The sequence shown here is derived from an EMBL/GenBank/DDBJ whole genome shotgun (WGS) entry which is preliminary data.</text>
</comment>
<dbReference type="Gene3D" id="1.10.510.10">
    <property type="entry name" value="Transferase(Phosphotransferase) domain 1"/>
    <property type="match status" value="1"/>
</dbReference>
<feature type="region of interest" description="Disordered" evidence="12">
    <location>
        <begin position="256"/>
        <end position="322"/>
    </location>
</feature>
<keyword evidence="15" id="KW-1185">Reference proteome</keyword>
<dbReference type="InterPro" id="IPR008271">
    <property type="entry name" value="Ser/Thr_kinase_AS"/>
</dbReference>
<evidence type="ECO:0000313" key="14">
    <source>
        <dbReference type="EMBL" id="KAK3176089.1"/>
    </source>
</evidence>
<feature type="region of interest" description="Disordered" evidence="12">
    <location>
        <begin position="1"/>
        <end position="53"/>
    </location>
</feature>
<feature type="region of interest" description="Disordered" evidence="12">
    <location>
        <begin position="773"/>
        <end position="794"/>
    </location>
</feature>
<dbReference type="PANTHER" id="PTHR24346">
    <property type="entry name" value="MAP/MICROTUBULE AFFINITY-REGULATING KINASE"/>
    <property type="match status" value="1"/>
</dbReference>
<dbReference type="GO" id="GO:0005524">
    <property type="term" value="F:ATP binding"/>
    <property type="evidence" value="ECO:0007669"/>
    <property type="project" value="UniProtKB-KW"/>
</dbReference>
<dbReference type="Pfam" id="PF25421">
    <property type="entry name" value="DUF7891"/>
    <property type="match status" value="1"/>
</dbReference>
<feature type="compositionally biased region" description="Polar residues" evidence="12">
    <location>
        <begin position="256"/>
        <end position="271"/>
    </location>
</feature>
<protein>
    <recommendedName>
        <fullName evidence="2">non-specific serine/threonine protein kinase</fullName>
        <ecNumber evidence="2">2.7.11.1</ecNumber>
    </recommendedName>
</protein>
<dbReference type="PANTHER" id="PTHR24346:SF51">
    <property type="entry name" value="PAS DOMAIN-CONTAINING SERINE_THREONINE-PROTEIN KINASE"/>
    <property type="match status" value="1"/>
</dbReference>
<organism evidence="14 15">
    <name type="scientific">Lepraria neglecta</name>
    <dbReference type="NCBI Taxonomy" id="209136"/>
    <lineage>
        <taxon>Eukaryota</taxon>
        <taxon>Fungi</taxon>
        <taxon>Dikarya</taxon>
        <taxon>Ascomycota</taxon>
        <taxon>Pezizomycotina</taxon>
        <taxon>Lecanoromycetes</taxon>
        <taxon>OSLEUM clade</taxon>
        <taxon>Lecanoromycetidae</taxon>
        <taxon>Lecanorales</taxon>
        <taxon>Lecanorineae</taxon>
        <taxon>Stereocaulaceae</taxon>
        <taxon>Lepraria</taxon>
    </lineage>
</organism>
<dbReference type="Gene3D" id="3.30.200.20">
    <property type="entry name" value="Phosphorylase Kinase, domain 1"/>
    <property type="match status" value="1"/>
</dbReference>
<feature type="compositionally biased region" description="Basic and acidic residues" evidence="12">
    <location>
        <begin position="496"/>
        <end position="509"/>
    </location>
</feature>
<keyword evidence="3" id="KW-0963">Cytoplasm</keyword>
<evidence type="ECO:0000259" key="13">
    <source>
        <dbReference type="PROSITE" id="PS50011"/>
    </source>
</evidence>
<accession>A0AAD9ZFF7</accession>
<name>A0AAD9ZFF7_9LECA</name>
<dbReference type="GO" id="GO:0045719">
    <property type="term" value="P:negative regulation of glycogen biosynthetic process"/>
    <property type="evidence" value="ECO:0007669"/>
    <property type="project" value="TreeGrafter"/>
</dbReference>
<dbReference type="GO" id="GO:0004674">
    <property type="term" value="F:protein serine/threonine kinase activity"/>
    <property type="evidence" value="ECO:0007669"/>
    <property type="project" value="UniProtKB-KW"/>
</dbReference>
<dbReference type="InterPro" id="IPR000719">
    <property type="entry name" value="Prot_kinase_dom"/>
</dbReference>
<dbReference type="AlphaFoldDB" id="A0AAD9ZFF7"/>
<comment type="subcellular location">
    <subcellularLocation>
        <location evidence="1">Cytoplasm</location>
    </subcellularLocation>
</comment>
<dbReference type="SUPFAM" id="SSF56112">
    <property type="entry name" value="Protein kinase-like (PK-like)"/>
    <property type="match status" value="1"/>
</dbReference>
<dbReference type="InterPro" id="IPR057213">
    <property type="entry name" value="DUF7891"/>
</dbReference>
<evidence type="ECO:0000256" key="5">
    <source>
        <dbReference type="ARBA" id="ARBA00022553"/>
    </source>
</evidence>
<feature type="compositionally biased region" description="Polar residues" evidence="12">
    <location>
        <begin position="279"/>
        <end position="293"/>
    </location>
</feature>
<dbReference type="GO" id="GO:0035556">
    <property type="term" value="P:intracellular signal transduction"/>
    <property type="evidence" value="ECO:0007669"/>
    <property type="project" value="TreeGrafter"/>
</dbReference>
<dbReference type="FunFam" id="1.10.510.10:FF:000320">
    <property type="entry name" value="Serine/threonine protein kinase"/>
    <property type="match status" value="1"/>
</dbReference>
<proteinExistence type="predicted"/>
<evidence type="ECO:0000256" key="8">
    <source>
        <dbReference type="ARBA" id="ARBA00022777"/>
    </source>
</evidence>
<evidence type="ECO:0000313" key="15">
    <source>
        <dbReference type="Proteomes" id="UP001276659"/>
    </source>
</evidence>
<dbReference type="InterPro" id="IPR011009">
    <property type="entry name" value="Kinase-like_dom_sf"/>
</dbReference>
<evidence type="ECO:0000256" key="7">
    <source>
        <dbReference type="ARBA" id="ARBA00022741"/>
    </source>
</evidence>
<dbReference type="PROSITE" id="PS00108">
    <property type="entry name" value="PROTEIN_KINASE_ST"/>
    <property type="match status" value="1"/>
</dbReference>
<comment type="catalytic activity">
    <reaction evidence="10">
        <text>L-threonyl-[protein] + ATP = O-phospho-L-threonyl-[protein] + ADP + H(+)</text>
        <dbReference type="Rhea" id="RHEA:46608"/>
        <dbReference type="Rhea" id="RHEA-COMP:11060"/>
        <dbReference type="Rhea" id="RHEA-COMP:11605"/>
        <dbReference type="ChEBI" id="CHEBI:15378"/>
        <dbReference type="ChEBI" id="CHEBI:30013"/>
        <dbReference type="ChEBI" id="CHEBI:30616"/>
        <dbReference type="ChEBI" id="CHEBI:61977"/>
        <dbReference type="ChEBI" id="CHEBI:456216"/>
        <dbReference type="EC" id="2.7.11.1"/>
    </reaction>
</comment>
<evidence type="ECO:0000256" key="4">
    <source>
        <dbReference type="ARBA" id="ARBA00022527"/>
    </source>
</evidence>
<evidence type="ECO:0000256" key="6">
    <source>
        <dbReference type="ARBA" id="ARBA00022679"/>
    </source>
</evidence>
<dbReference type="EC" id="2.7.11.1" evidence="2"/>
<feature type="compositionally biased region" description="Polar residues" evidence="12">
    <location>
        <begin position="116"/>
        <end position="141"/>
    </location>
</feature>
<feature type="compositionally biased region" description="Pro residues" evidence="12">
    <location>
        <begin position="821"/>
        <end position="833"/>
    </location>
</feature>
<keyword evidence="5" id="KW-0597">Phosphoprotein</keyword>
<dbReference type="SMART" id="SM00220">
    <property type="entry name" value="S_TKc"/>
    <property type="match status" value="1"/>
</dbReference>
<keyword evidence="6" id="KW-0808">Transferase</keyword>
<evidence type="ECO:0000256" key="11">
    <source>
        <dbReference type="ARBA" id="ARBA00048679"/>
    </source>
</evidence>
<evidence type="ECO:0000256" key="1">
    <source>
        <dbReference type="ARBA" id="ARBA00004496"/>
    </source>
</evidence>
<keyword evidence="9" id="KW-0067">ATP-binding</keyword>
<evidence type="ECO:0000256" key="9">
    <source>
        <dbReference type="ARBA" id="ARBA00022840"/>
    </source>
</evidence>
<dbReference type="CDD" id="cd14004">
    <property type="entry name" value="STKc_PASK"/>
    <property type="match status" value="1"/>
</dbReference>
<keyword evidence="8" id="KW-0418">Kinase</keyword>
<feature type="region of interest" description="Disordered" evidence="12">
    <location>
        <begin position="816"/>
        <end position="890"/>
    </location>
</feature>
<dbReference type="FunFam" id="3.30.200.20:FF:000314">
    <property type="entry name" value="Serine/threonine protein kinase"/>
    <property type="match status" value="1"/>
</dbReference>
<keyword evidence="4" id="KW-0723">Serine/threonine-protein kinase</keyword>
<sequence length="1164" mass="128031">MTELKLNDEAGTGLRQTLSHEEGSEQDPDILRLPKNRSTGDLLADATRTAEDGKLRVSFDNGFAAGLDPARSPVIPGHEHGLGTSGLRRIRQQPPSRAPSQPTSPSASYSLPPRSASMTLGVSSQGFTRSGPSSPTLNFSEDLSRFPSESLHSFSFAHQSEDALHNRQSVLKRAIDFMRDRLGFGVYHPGVMTAQAKVSGDAEIQSVVDLLVRANIIRHDDSDKQTSRQLHGPLTGPADVEKNVFDKAFVPRQTSPTQLRCLSTDKATQQPGDVDLSRLGSSQPEPSLNSEASASEPAEPQSPLSGSPVLQPRRLSPNRSGLRRTYTDLSLLNLQTKLVEVLAKPYKASDHNYESLLSSQTPTIGAGTGINTPSHAPHVHGHNNRWVPAAQAVFNTEASSPYTILAANDLACLVFGITKGELKKLSMLEIVREGGRAWLEEKLRSPGSEAEAAAKARPQCSKSARTSPESSFSFGKSGGVTAQLLSKPSWRQQRAQTDDWAKKPAKGESNHPSNKSRGVLVCGDIVPIQKRNGHTGAASLWVKEKRGGLIWVLEEIAEDIATLTLDAELHVIGAKGAIEVIWGKSEISSETELQHLIPHIPRKRASLIMDKLGFSKKGAVQRFATMSGDGVRIPVSITMEPDGKSLRVSSLPHIAGIMVISASTLRVISSNSVFSAALFGQADLDGQQITQLIPQFEDSLDILTEEDGVSLVDGVVVPENSFRRARDRLALREGNANAASMFLRSEGLVARHRDGSDINIDLQMRVVRSQRRFTSDSVIEERSEDSDATSENSSLDTSEIVYALWITYSRQLHSGLLPGGPTTPLPQPEPPSPGQADRSISPQQFEPEDTKPDTPPPTSLSQQIKEAASQPISESPPKPAIPVTTKPKELSRRKKKITDFTILEDMGQGAYGQVKLARYANGKKVVLKYVTKKRILVDTWTRDRRLGTVPLEIHVLDYLRKPELRQPNIVEMTDFFEDDVNYYIEMVPHGLPGMDLFDYIEMQTTMDETECRNIFLQVVSALHHLHTKALVVHRDIKDENITLDGEGKVKVIDFGSAAYIKSGPFDVFVGTIDYAAPEVLQGKSYRGKEQDIWALGILLYTLVYKENPFYSIDEILDHELRIPWIMSEPSIDLIKAMLNRDVDQRLTITQVKEHEWCTQGVHED</sequence>
<feature type="compositionally biased region" description="Low complexity" evidence="12">
    <location>
        <begin position="92"/>
        <end position="108"/>
    </location>
</feature>
<dbReference type="GO" id="GO:0005634">
    <property type="term" value="C:nucleus"/>
    <property type="evidence" value="ECO:0007669"/>
    <property type="project" value="TreeGrafter"/>
</dbReference>
<dbReference type="EMBL" id="JASNWA010000004">
    <property type="protein sequence ID" value="KAK3176089.1"/>
    <property type="molecule type" value="Genomic_DNA"/>
</dbReference>
<evidence type="ECO:0000256" key="12">
    <source>
        <dbReference type="SAM" id="MobiDB-lite"/>
    </source>
</evidence>
<dbReference type="Pfam" id="PF00069">
    <property type="entry name" value="Pkinase"/>
    <property type="match status" value="1"/>
</dbReference>
<feature type="compositionally biased region" description="Polar residues" evidence="12">
    <location>
        <begin position="460"/>
        <end position="474"/>
    </location>
</feature>
<feature type="region of interest" description="Disordered" evidence="12">
    <location>
        <begin position="445"/>
        <end position="518"/>
    </location>
</feature>
<dbReference type="GO" id="GO:0005829">
    <property type="term" value="C:cytosol"/>
    <property type="evidence" value="ECO:0007669"/>
    <property type="project" value="TreeGrafter"/>
</dbReference>
<feature type="domain" description="Protein kinase" evidence="13">
    <location>
        <begin position="900"/>
        <end position="1157"/>
    </location>
</feature>